<evidence type="ECO:0000313" key="2">
    <source>
        <dbReference type="EMBL" id="CAF4178458.1"/>
    </source>
</evidence>
<evidence type="ECO:0000313" key="1">
    <source>
        <dbReference type="EMBL" id="CAF1327631.1"/>
    </source>
</evidence>
<dbReference type="EMBL" id="CAJNOQ010013730">
    <property type="protein sequence ID" value="CAF1327631.1"/>
    <property type="molecule type" value="Genomic_DNA"/>
</dbReference>
<dbReference type="Proteomes" id="UP000681722">
    <property type="component" value="Unassembled WGS sequence"/>
</dbReference>
<name>A0A815FVF3_9BILA</name>
<protein>
    <submittedName>
        <fullName evidence="1">Uncharacterized protein</fullName>
    </submittedName>
</protein>
<dbReference type="Proteomes" id="UP000663829">
    <property type="component" value="Unassembled WGS sequence"/>
</dbReference>
<proteinExistence type="predicted"/>
<reference evidence="1" key="1">
    <citation type="submission" date="2021-02" db="EMBL/GenBank/DDBJ databases">
        <authorList>
            <person name="Nowell W R."/>
        </authorList>
    </citation>
    <scope>NUCLEOTIDE SEQUENCE</scope>
</reference>
<dbReference type="AlphaFoldDB" id="A0A815FVF3"/>
<sequence length="184" mass="20455">MTASFHLKKQTFNISLNGDENESLLTNANMIAQVTTMSFKGNEIDIQSIYLCFDDGECAVTYGQKVLATFNETMYTILAKQMATTLYDSRDLDELQCLHQGQTVPCNGGYCQAMIGVSAGDLKAMDQLCIPKNFLRPAGIAINLEKSEDSTDYGITYACNKNTCNSREIIDQIYKQIIDLPMLL</sequence>
<keyword evidence="3" id="KW-1185">Reference proteome</keyword>
<dbReference type="OrthoDB" id="10088285at2759"/>
<comment type="caution">
    <text evidence="1">The sequence shown here is derived from an EMBL/GenBank/DDBJ whole genome shotgun (WGS) entry which is preliminary data.</text>
</comment>
<organism evidence="1 3">
    <name type="scientific">Didymodactylos carnosus</name>
    <dbReference type="NCBI Taxonomy" id="1234261"/>
    <lineage>
        <taxon>Eukaryota</taxon>
        <taxon>Metazoa</taxon>
        <taxon>Spiralia</taxon>
        <taxon>Gnathifera</taxon>
        <taxon>Rotifera</taxon>
        <taxon>Eurotatoria</taxon>
        <taxon>Bdelloidea</taxon>
        <taxon>Philodinida</taxon>
        <taxon>Philodinidae</taxon>
        <taxon>Didymodactylos</taxon>
    </lineage>
</organism>
<gene>
    <name evidence="1" type="ORF">GPM918_LOCUS29786</name>
    <name evidence="2" type="ORF">SRO942_LOCUS30377</name>
</gene>
<dbReference type="EMBL" id="CAJOBC010051239">
    <property type="protein sequence ID" value="CAF4178458.1"/>
    <property type="molecule type" value="Genomic_DNA"/>
</dbReference>
<accession>A0A815FVF3</accession>
<evidence type="ECO:0000313" key="3">
    <source>
        <dbReference type="Proteomes" id="UP000663829"/>
    </source>
</evidence>